<dbReference type="Proteomes" id="UP000572817">
    <property type="component" value="Unassembled WGS sequence"/>
</dbReference>
<dbReference type="Pfam" id="PF11915">
    <property type="entry name" value="DUF3433"/>
    <property type="match status" value="2"/>
</dbReference>
<sequence length="1218" mass="130609">MAIHTPLPVRHSGQDFSAPGLRLRDTASQLRVTESPVMDSAQPAKSERAPPMGFIHGHGVAFDEIWFTSTEPMKLSIIRLWDEFECFPRIYLFTIIAAFWGQVEYRAKQLAPWKLMLQRPRPVDQSLLLDFVSDLSITSFIASLKTFDTFSVTVAAGGAFLLKIITILSTGLFVLQAIVIETPMEMIASNDFGGPNTAYFNYDDVDRRPFSLVYGINNYSLPYPSGTTSKYAYQKFNASQLSGSSVNITGGASVFHSALDCEIMALKNASSELVGSTASVDLTLTSDSCDDLEQFAFASGKYFSEWGLVSTDGHCKDNSTRLLMSFGTTTELNSSNIPMDAINASGILCTVHFGVSPGVVVLNVNESVVETPNIAFDPSKTSTPLPGVKPADIIGAISDGWLSMGSEGTVEYLADYFLLLMPNTTREDLSTNPELLAQGANLFVQAFSAQLANTYFVEPANHTIPGSMTTMEDRLVFRTVTFGLIEGLLGLLSILTLSLILLAPRDCVPQDPGPIEGVAAILARSPGVLSMLQGTGASNLRTIKKRLVAAKYTTQSSLVAAEDEFGITDVQENEGDGLVHGREFDSNKDDREGERKIDWYRPIAVTLPAKISIVLAPIIMIIVLETLYQQSGKHNGLCDVAVSEYIHYTFTYIPVVLLVSIGLIFSSLDFSAKIFQPYALLRQGGASSRALADNYLSKVSLHSVLSAIRRKHTAVASSSLGMMIAPGLTIAASGLFWTEAFPRDYQIQVSQTSSFNSTFPTTSFGGGANPVGWDMANLLLLDESLGEPLFTHDTLAFPSLSLLSLPSDVPQDTTQKGSVATQVTAYRARSNCTSDPIYNLTYSAREEEYPSRITKVVSFNFSLPAACNLTGTTITIFDDNDSSNITDRGANYFGQWTDLYPTGTSDAAALAASANACPSTAIIYGHVVDGRPDHLAPLLCTPYLEALSASILLNAADLSFNRTAPPVPTPSTAAPARSLALLRDLGRQLYFGWAQPWTTQGPARINATRVDGFFAALLHSPGGAVAPAALATEARLVAAVDALYARVVAQLLNTMRTAEGGETAPATLTVPRRVRLLQSAVSTRILEGLLAALALCAVVAYTALETREVLPKNPCSVGAVASLVAGGEMLGKCFPEGAEWVVPAERRAKGAWGVVVSLGWWAGGRFGVDVGVAERDVGGGGEGVDGKGPEVEEVLVDGGIAGSGRRRGRWKWFGRLKG</sequence>
<feature type="transmembrane region" description="Helical" evidence="1">
    <location>
        <begin position="603"/>
        <end position="624"/>
    </location>
</feature>
<keyword evidence="3" id="KW-1185">Reference proteome</keyword>
<evidence type="ECO:0000256" key="1">
    <source>
        <dbReference type="SAM" id="Phobius"/>
    </source>
</evidence>
<evidence type="ECO:0000313" key="2">
    <source>
        <dbReference type="EMBL" id="KAF4306976.1"/>
    </source>
</evidence>
<keyword evidence="1" id="KW-1133">Transmembrane helix</keyword>
<protein>
    <submittedName>
        <fullName evidence="2">Uncharacterized protein</fullName>
    </submittedName>
</protein>
<feature type="transmembrane region" description="Helical" evidence="1">
    <location>
        <begin position="475"/>
        <end position="503"/>
    </location>
</feature>
<dbReference type="PANTHER" id="PTHR37544:SF1">
    <property type="entry name" value="PHOSPHORIBOSYLAMINOIMIDAZOLE-SUCCINOCARBOXAMIDE SYNTHASE"/>
    <property type="match status" value="1"/>
</dbReference>
<dbReference type="AlphaFoldDB" id="A0A8H4ITN6"/>
<feature type="transmembrane region" description="Helical" evidence="1">
    <location>
        <begin position="645"/>
        <end position="665"/>
    </location>
</feature>
<proteinExistence type="predicted"/>
<organism evidence="2 3">
    <name type="scientific">Botryosphaeria dothidea</name>
    <dbReference type="NCBI Taxonomy" id="55169"/>
    <lineage>
        <taxon>Eukaryota</taxon>
        <taxon>Fungi</taxon>
        <taxon>Dikarya</taxon>
        <taxon>Ascomycota</taxon>
        <taxon>Pezizomycotina</taxon>
        <taxon>Dothideomycetes</taxon>
        <taxon>Dothideomycetes incertae sedis</taxon>
        <taxon>Botryosphaeriales</taxon>
        <taxon>Botryosphaeriaceae</taxon>
        <taxon>Botryosphaeria</taxon>
    </lineage>
</organism>
<feature type="transmembrane region" description="Helical" evidence="1">
    <location>
        <begin position="714"/>
        <end position="737"/>
    </location>
</feature>
<keyword evidence="1" id="KW-0812">Transmembrane</keyword>
<dbReference type="OrthoDB" id="3912677at2759"/>
<reference evidence="2" key="1">
    <citation type="submission" date="2020-04" db="EMBL/GenBank/DDBJ databases">
        <title>Genome Assembly and Annotation of Botryosphaeria dothidea sdau 11-99, a Latent Pathogen of Apple Fruit Ring Rot in China.</title>
        <authorList>
            <person name="Yu C."/>
            <person name="Diao Y."/>
            <person name="Lu Q."/>
            <person name="Zhao J."/>
            <person name="Cui S."/>
            <person name="Peng C."/>
            <person name="He B."/>
            <person name="Liu H."/>
        </authorList>
    </citation>
    <scope>NUCLEOTIDE SEQUENCE [LARGE SCALE GENOMIC DNA]</scope>
    <source>
        <strain evidence="2">Sdau11-99</strain>
    </source>
</reference>
<name>A0A8H4ITN6_9PEZI</name>
<dbReference type="EMBL" id="WWBZ02000033">
    <property type="protein sequence ID" value="KAF4306976.1"/>
    <property type="molecule type" value="Genomic_DNA"/>
</dbReference>
<evidence type="ECO:0000313" key="3">
    <source>
        <dbReference type="Proteomes" id="UP000572817"/>
    </source>
</evidence>
<keyword evidence="1" id="KW-0472">Membrane</keyword>
<comment type="caution">
    <text evidence="2">The sequence shown here is derived from an EMBL/GenBank/DDBJ whole genome shotgun (WGS) entry which is preliminary data.</text>
</comment>
<gene>
    <name evidence="2" type="ORF">GTA08_BOTSDO05948</name>
</gene>
<dbReference type="InterPro" id="IPR021840">
    <property type="entry name" value="DUF3433"/>
</dbReference>
<dbReference type="PANTHER" id="PTHR37544">
    <property type="entry name" value="SPRAY-RELATED"/>
    <property type="match status" value="1"/>
</dbReference>
<accession>A0A8H4ITN6</accession>